<reference evidence="1" key="1">
    <citation type="submission" date="1999-10" db="EMBL/GenBank/DDBJ databases">
        <title>Characterization of a new adenovirus isolated from black-tailed deer in California.</title>
        <authorList>
            <person name="Lehmkuhl H.D."/>
            <person name="Hobbs L.A."/>
            <person name="Woods L.W."/>
        </authorList>
    </citation>
    <scope>NUCLEOTIDE SEQUENCE</scope>
    <source>
        <strain evidence="1">D94-2569</strain>
    </source>
</reference>
<dbReference type="SUPFAM" id="SSF51126">
    <property type="entry name" value="Pectin lyase-like"/>
    <property type="match status" value="1"/>
</dbReference>
<protein>
    <submittedName>
        <fullName evidence="1">E1B large T protein</fullName>
    </submittedName>
</protein>
<feature type="non-terminal residue" evidence="1">
    <location>
        <position position="1"/>
    </location>
</feature>
<name>Q9QCU5_9ADEN</name>
<organism evidence="1">
    <name type="scientific">Odocoileus adenovirus 1</name>
    <dbReference type="NCBI Taxonomy" id="78522"/>
    <lineage>
        <taxon>Viruses</taxon>
        <taxon>Varidnaviria</taxon>
        <taxon>Bamfordvirae</taxon>
        <taxon>Preplasmiviricota</taxon>
        <taxon>Polisuviricotina</taxon>
        <taxon>Pharingeaviricetes</taxon>
        <taxon>Rowavirales</taxon>
        <taxon>Adenoviridae</taxon>
        <taxon>Barthadenovirus</taxon>
        <taxon>Barthadenovirus cervi</taxon>
        <taxon>Deer atadenovirus A</taxon>
    </lineage>
</organism>
<dbReference type="InterPro" id="IPR002612">
    <property type="entry name" value="Adeno_E1B_55kDa"/>
</dbReference>
<evidence type="ECO:0000313" key="1">
    <source>
        <dbReference type="EMBL" id="AAF13267.1"/>
    </source>
</evidence>
<dbReference type="EMBL" id="AF198356">
    <property type="protein sequence ID" value="AAF13267.1"/>
    <property type="molecule type" value="Genomic_DNA"/>
</dbReference>
<accession>Q9QCU5</accession>
<dbReference type="Gene3D" id="2.160.20.10">
    <property type="entry name" value="Single-stranded right-handed beta-helix, Pectin lyase-like"/>
    <property type="match status" value="1"/>
</dbReference>
<dbReference type="InterPro" id="IPR011050">
    <property type="entry name" value="Pectin_lyase_fold/virulence"/>
</dbReference>
<feature type="non-terminal residue" evidence="1">
    <location>
        <position position="384"/>
    </location>
</feature>
<sequence>FSIMDTTVAYPFVSKPIVPWTQNAKTSEETDIRTVFTSAVLPLEADPTAFFQDHSVVYLIPGVTYRWNNVPINKSVTVYGQGATVKLNGSGPILFVQSKTEMPEDLNVVLENILFSGGDDAPNRHDPMTDECETHSAVWIHNAWKTTITKCSFENFKGSAVWYSDKSDFWHAMKWNQQHLITECRFDACRIGISSNGACEYSMANGNQFFDCHICFNVIGGQWMRSNNIFCKCRSAYFHVKEFMWYAGTSGNLNAAKGMFTNNFCAHCDHGSLWPSNFRLRNNTEVSLAGIYFDDDAETPPLFHGNFHWFGDVKILNFPQNRVTSVCFTGCHFYGHTVTVEDAGKVEINAALKDKVYLLGCTGDTVTLKNIKEENVAPSFGTIK</sequence>
<proteinExistence type="predicted"/>
<dbReference type="InterPro" id="IPR012334">
    <property type="entry name" value="Pectin_lyas_fold"/>
</dbReference>
<dbReference type="Pfam" id="PF01696">
    <property type="entry name" value="Adeno_E1B_55K"/>
    <property type="match status" value="1"/>
</dbReference>